<sequence>MPDPKPSRPEALRQLVARGLSDTSPTASGVTPDDLLKVAKLLYEDARRGDPSAPEWADYIARLQNKRGQTSWADNFKALTRLDASYETDDDLREDFGDDAPLVRKVADLMRVVFAPPETP</sequence>
<keyword evidence="2" id="KW-1185">Reference proteome</keyword>
<proteinExistence type="predicted"/>
<dbReference type="EMBL" id="JBHTIK010000001">
    <property type="protein sequence ID" value="MFD0846903.1"/>
    <property type="molecule type" value="Genomic_DNA"/>
</dbReference>
<comment type="caution">
    <text evidence="1">The sequence shown here is derived from an EMBL/GenBank/DDBJ whole genome shotgun (WGS) entry which is preliminary data.</text>
</comment>
<evidence type="ECO:0000313" key="1">
    <source>
        <dbReference type="EMBL" id="MFD0846903.1"/>
    </source>
</evidence>
<dbReference type="Proteomes" id="UP001597124">
    <property type="component" value="Unassembled WGS sequence"/>
</dbReference>
<dbReference type="RefSeq" id="WP_381484945.1">
    <property type="nucleotide sequence ID" value="NZ_JBHTIK010000001.1"/>
</dbReference>
<name>A0ABW3BYS4_SPHXN</name>
<gene>
    <name evidence="1" type="ORF">ACFQ00_01060</name>
</gene>
<accession>A0ABW3BYS4</accession>
<evidence type="ECO:0000313" key="2">
    <source>
        <dbReference type="Proteomes" id="UP001597124"/>
    </source>
</evidence>
<protein>
    <submittedName>
        <fullName evidence="1">Uncharacterized protein</fullName>
    </submittedName>
</protein>
<organism evidence="1 2">
    <name type="scientific">Sphingosinicella xenopeptidilytica</name>
    <dbReference type="NCBI Taxonomy" id="364098"/>
    <lineage>
        <taxon>Bacteria</taxon>
        <taxon>Pseudomonadati</taxon>
        <taxon>Pseudomonadota</taxon>
        <taxon>Alphaproteobacteria</taxon>
        <taxon>Sphingomonadales</taxon>
        <taxon>Sphingosinicellaceae</taxon>
        <taxon>Sphingosinicella</taxon>
    </lineage>
</organism>
<reference evidence="2" key="1">
    <citation type="journal article" date="2019" name="Int. J. Syst. Evol. Microbiol.">
        <title>The Global Catalogue of Microorganisms (GCM) 10K type strain sequencing project: providing services to taxonomists for standard genome sequencing and annotation.</title>
        <authorList>
            <consortium name="The Broad Institute Genomics Platform"/>
            <consortium name="The Broad Institute Genome Sequencing Center for Infectious Disease"/>
            <person name="Wu L."/>
            <person name="Ma J."/>
        </authorList>
    </citation>
    <scope>NUCLEOTIDE SEQUENCE [LARGE SCALE GENOMIC DNA]</scope>
    <source>
        <strain evidence="2">CCUG 52537</strain>
    </source>
</reference>